<dbReference type="KEGG" id="rsz:130496936"/>
<name>A0A9W3C2B3_RAPSA</name>
<keyword evidence="1 2" id="KW-0732">Signal</keyword>
<sequence>METKTIFLVFFIITTLVSYAYPNLDQENVDDKPLINSSHVHIFDLVDATSRASQDYNDHMLENLPPKYQMYLQTCMDKMEPIGKCGLDVLKEILTNEHVPRKCCKKILNAGKKCYMEIQKIMFRLYQLKRFASRVSFRINHVWDRCSKVVENPSLSHHEAIELS</sequence>
<evidence type="ECO:0000256" key="2">
    <source>
        <dbReference type="SAM" id="SignalP"/>
    </source>
</evidence>
<evidence type="ECO:0000313" key="4">
    <source>
        <dbReference type="Proteomes" id="UP000504610"/>
    </source>
</evidence>
<dbReference type="AlphaFoldDB" id="A0A9W3C2B3"/>
<evidence type="ECO:0000313" key="5">
    <source>
        <dbReference type="RefSeq" id="XP_056845637.1"/>
    </source>
</evidence>
<accession>A0A9W3C2B3</accession>
<dbReference type="InterPro" id="IPR008502">
    <property type="entry name" value="Prolamin-like"/>
</dbReference>
<dbReference type="Pfam" id="PF05617">
    <property type="entry name" value="Prolamin_like"/>
    <property type="match status" value="1"/>
</dbReference>
<keyword evidence="4" id="KW-1185">Reference proteome</keyword>
<dbReference type="PANTHER" id="PTHR31207">
    <property type="entry name" value="ECA1 GAMETOGENESIS FAMILY PROTEIN (DUF784)-RELATED-RELATED"/>
    <property type="match status" value="1"/>
</dbReference>
<dbReference type="PANTHER" id="PTHR31207:SF40">
    <property type="entry name" value="ECA1 GAMETOGENESIS FAMILY PROTEIN (DUF784)-RELATED"/>
    <property type="match status" value="1"/>
</dbReference>
<protein>
    <submittedName>
        <fullName evidence="5">Protein DOWN-REGULATED IN DIF1 11-like</fullName>
    </submittedName>
</protein>
<proteinExistence type="predicted"/>
<dbReference type="GeneID" id="130496936"/>
<reference evidence="4" key="1">
    <citation type="journal article" date="2019" name="Database">
        <title>The radish genome database (RadishGD): an integrated information resource for radish genomics.</title>
        <authorList>
            <person name="Yu H.J."/>
            <person name="Baek S."/>
            <person name="Lee Y.J."/>
            <person name="Cho A."/>
            <person name="Mun J.H."/>
        </authorList>
    </citation>
    <scope>NUCLEOTIDE SEQUENCE [LARGE SCALE GENOMIC DNA]</scope>
    <source>
        <strain evidence="4">cv. WK10039</strain>
    </source>
</reference>
<organism evidence="4 5">
    <name type="scientific">Raphanus sativus</name>
    <name type="common">Radish</name>
    <name type="synonym">Raphanus raphanistrum var. sativus</name>
    <dbReference type="NCBI Taxonomy" id="3726"/>
    <lineage>
        <taxon>Eukaryota</taxon>
        <taxon>Viridiplantae</taxon>
        <taxon>Streptophyta</taxon>
        <taxon>Embryophyta</taxon>
        <taxon>Tracheophyta</taxon>
        <taxon>Spermatophyta</taxon>
        <taxon>Magnoliopsida</taxon>
        <taxon>eudicotyledons</taxon>
        <taxon>Gunneridae</taxon>
        <taxon>Pentapetalae</taxon>
        <taxon>rosids</taxon>
        <taxon>malvids</taxon>
        <taxon>Brassicales</taxon>
        <taxon>Brassicaceae</taxon>
        <taxon>Brassiceae</taxon>
        <taxon>Raphanus</taxon>
    </lineage>
</organism>
<gene>
    <name evidence="5" type="primary">LOC130496936</name>
</gene>
<dbReference type="Proteomes" id="UP000504610">
    <property type="component" value="Chromosome 6"/>
</dbReference>
<dbReference type="RefSeq" id="XP_056845637.1">
    <property type="nucleotide sequence ID" value="XM_056989657.1"/>
</dbReference>
<dbReference type="OrthoDB" id="1084842at2759"/>
<evidence type="ECO:0000256" key="1">
    <source>
        <dbReference type="ARBA" id="ARBA00022729"/>
    </source>
</evidence>
<feature type="chain" id="PRO_5040921715" evidence="2">
    <location>
        <begin position="21"/>
        <end position="164"/>
    </location>
</feature>
<feature type="signal peptide" evidence="2">
    <location>
        <begin position="1"/>
        <end position="20"/>
    </location>
</feature>
<feature type="domain" description="Prolamin-like" evidence="3">
    <location>
        <begin position="74"/>
        <end position="147"/>
    </location>
</feature>
<dbReference type="InterPro" id="IPR040220">
    <property type="entry name" value="DD11"/>
</dbReference>
<evidence type="ECO:0000259" key="3">
    <source>
        <dbReference type="Pfam" id="PF05617"/>
    </source>
</evidence>
<reference evidence="5" key="2">
    <citation type="submission" date="2025-08" db="UniProtKB">
        <authorList>
            <consortium name="RefSeq"/>
        </authorList>
    </citation>
    <scope>IDENTIFICATION</scope>
    <source>
        <tissue evidence="5">Leaf</tissue>
    </source>
</reference>